<sequence>MNNQNYTQCGLNSTAISSIVWPLINNSSPLLLEGAIFLVGVTGIFFFSGFSSSLATLRRKSPKLFSKGLYKNEHYNDTGADLALRALKWGSFYSVISCSAIFYGIWKLSGASSFKEFRCKMKNILPQISKDPSLHET</sequence>
<dbReference type="InterPro" id="IPR009792">
    <property type="entry name" value="TMEM242"/>
</dbReference>
<keyword evidence="7" id="KW-0496">Mitochondrion</keyword>
<evidence type="ECO:0000256" key="4">
    <source>
        <dbReference type="ARBA" id="ARBA00022692"/>
    </source>
</evidence>
<reference evidence="11" key="1">
    <citation type="submission" date="2021-01" db="UniProtKB">
        <authorList>
            <consortium name="EnsemblMetazoa"/>
        </authorList>
    </citation>
    <scope>IDENTIFICATION</scope>
</reference>
<evidence type="ECO:0000256" key="8">
    <source>
        <dbReference type="ARBA" id="ARBA00023136"/>
    </source>
</evidence>
<dbReference type="InParanoid" id="A0A7M7QBF3"/>
<dbReference type="EnsemblMetazoa" id="XM_031928882">
    <property type="protein sequence ID" value="XP_031784742"/>
    <property type="gene ID" value="LOC100119250"/>
</dbReference>
<evidence type="ECO:0000256" key="2">
    <source>
        <dbReference type="ARBA" id="ARBA00007570"/>
    </source>
</evidence>
<dbReference type="EnsemblMetazoa" id="XM_031928883">
    <property type="protein sequence ID" value="XP_031784743"/>
    <property type="gene ID" value="LOC100119250"/>
</dbReference>
<dbReference type="FunCoup" id="A0A7M7QBF3">
    <property type="interactions" value="397"/>
</dbReference>
<dbReference type="PANTHER" id="PTHR13141">
    <property type="entry name" value="TRANSMEMBRANE PROTEIN 242"/>
    <property type="match status" value="1"/>
</dbReference>
<keyword evidence="12" id="KW-1185">Reference proteome</keyword>
<dbReference type="Pfam" id="PF07096">
    <property type="entry name" value="DUF1358"/>
    <property type="match status" value="1"/>
</dbReference>
<gene>
    <name evidence="11" type="primary">100119250</name>
</gene>
<evidence type="ECO:0000256" key="5">
    <source>
        <dbReference type="ARBA" id="ARBA00022792"/>
    </source>
</evidence>
<evidence type="ECO:0000256" key="9">
    <source>
        <dbReference type="ARBA" id="ARBA00045905"/>
    </source>
</evidence>
<name>A0A7M7QBF3_NASVI</name>
<evidence type="ECO:0000313" key="11">
    <source>
        <dbReference type="EnsemblMetazoa" id="XP_031784743"/>
    </source>
</evidence>
<feature type="transmembrane region" description="Helical" evidence="10">
    <location>
        <begin position="35"/>
        <end position="57"/>
    </location>
</feature>
<evidence type="ECO:0000256" key="1">
    <source>
        <dbReference type="ARBA" id="ARBA00004448"/>
    </source>
</evidence>
<evidence type="ECO:0000256" key="3">
    <source>
        <dbReference type="ARBA" id="ARBA00013934"/>
    </source>
</evidence>
<evidence type="ECO:0000256" key="7">
    <source>
        <dbReference type="ARBA" id="ARBA00023128"/>
    </source>
</evidence>
<comment type="function">
    <text evidence="9">Scaffold protein that participates in the c-ring assembly of mitochondrial ATP synthase (F(1)F(0) ATP synthase or complex V) by facilitating the membrane insertion and oligomer formation of the subunit c/ATP5MC3. Participates in the incorporation of the c-ring into vestigial complexes. Additionally influences the incorporation of subunits MT-ATP6, MT-ATP8, ATP5MJ, and ATP5MK in the ATP synthase.</text>
</comment>
<proteinExistence type="inferred from homology"/>
<dbReference type="AlphaFoldDB" id="A0A7M7QBF3"/>
<protein>
    <recommendedName>
        <fullName evidence="3">Transmembrane protein 242</fullName>
    </recommendedName>
</protein>
<evidence type="ECO:0000256" key="6">
    <source>
        <dbReference type="ARBA" id="ARBA00022989"/>
    </source>
</evidence>
<accession>A0A7M7QBF3</accession>
<evidence type="ECO:0000313" key="12">
    <source>
        <dbReference type="Proteomes" id="UP000002358"/>
    </source>
</evidence>
<dbReference type="PANTHER" id="PTHR13141:SF4">
    <property type="entry name" value="TRANSMEMBRANE PROTEIN 242"/>
    <property type="match status" value="1"/>
</dbReference>
<keyword evidence="6 10" id="KW-1133">Transmembrane helix</keyword>
<organism evidence="11 12">
    <name type="scientific">Nasonia vitripennis</name>
    <name type="common">Parasitic wasp</name>
    <dbReference type="NCBI Taxonomy" id="7425"/>
    <lineage>
        <taxon>Eukaryota</taxon>
        <taxon>Metazoa</taxon>
        <taxon>Ecdysozoa</taxon>
        <taxon>Arthropoda</taxon>
        <taxon>Hexapoda</taxon>
        <taxon>Insecta</taxon>
        <taxon>Pterygota</taxon>
        <taxon>Neoptera</taxon>
        <taxon>Endopterygota</taxon>
        <taxon>Hymenoptera</taxon>
        <taxon>Apocrita</taxon>
        <taxon>Proctotrupomorpha</taxon>
        <taxon>Chalcidoidea</taxon>
        <taxon>Pteromalidae</taxon>
        <taxon>Pteromalinae</taxon>
        <taxon>Nasonia</taxon>
    </lineage>
</organism>
<comment type="subcellular location">
    <subcellularLocation>
        <location evidence="1">Mitochondrion inner membrane</location>
        <topology evidence="1">Multi-pass membrane protein</topology>
    </subcellularLocation>
</comment>
<dbReference type="Proteomes" id="UP000002358">
    <property type="component" value="Chromosome 4"/>
</dbReference>
<comment type="similarity">
    <text evidence="2">Belongs to the TMEM242 family.</text>
</comment>
<dbReference type="OrthoDB" id="2378895at2759"/>
<keyword evidence="8 10" id="KW-0472">Membrane</keyword>
<keyword evidence="5" id="KW-0999">Mitochondrion inner membrane</keyword>
<evidence type="ECO:0000256" key="10">
    <source>
        <dbReference type="SAM" id="Phobius"/>
    </source>
</evidence>
<dbReference type="GO" id="GO:0005743">
    <property type="term" value="C:mitochondrial inner membrane"/>
    <property type="evidence" value="ECO:0007669"/>
    <property type="project" value="UniProtKB-SubCell"/>
</dbReference>
<keyword evidence="4 10" id="KW-0812">Transmembrane</keyword>